<dbReference type="InterPro" id="IPR050577">
    <property type="entry name" value="MAPR/NEUFC/NENF-like"/>
</dbReference>
<evidence type="ECO:0000256" key="8">
    <source>
        <dbReference type="ARBA" id="ARBA00022989"/>
    </source>
</evidence>
<dbReference type="SUPFAM" id="SSF55856">
    <property type="entry name" value="Cytochrome b5-like heme/steroid binding domain"/>
    <property type="match status" value="2"/>
</dbReference>
<evidence type="ECO:0000313" key="17">
    <source>
        <dbReference type="Proteomes" id="UP001209570"/>
    </source>
</evidence>
<dbReference type="GO" id="GO:0016020">
    <property type="term" value="C:membrane"/>
    <property type="evidence" value="ECO:0007669"/>
    <property type="project" value="UniProtKB-SubCell"/>
</dbReference>
<dbReference type="InterPro" id="IPR002159">
    <property type="entry name" value="CD36_fam"/>
</dbReference>
<evidence type="ECO:0000313" key="16">
    <source>
        <dbReference type="EMBL" id="KAJ0394678.1"/>
    </source>
</evidence>
<comment type="similarity">
    <text evidence="12">Belongs to the cytochrome b5 family. MAPR subfamily.</text>
</comment>
<evidence type="ECO:0000259" key="15">
    <source>
        <dbReference type="SMART" id="SM01117"/>
    </source>
</evidence>
<dbReference type="FunFam" id="3.10.120.10:FF:000003">
    <property type="entry name" value="membrane-associated progesterone receptor component 1"/>
    <property type="match status" value="1"/>
</dbReference>
<dbReference type="PRINTS" id="PR01609">
    <property type="entry name" value="CD36FAMILY"/>
</dbReference>
<feature type="compositionally biased region" description="Basic and acidic residues" evidence="13">
    <location>
        <begin position="1"/>
        <end position="12"/>
    </location>
</feature>
<dbReference type="PANTHER" id="PTHR10281:SF72">
    <property type="entry name" value="NEUDESIN"/>
    <property type="match status" value="1"/>
</dbReference>
<proteinExistence type="inferred from homology"/>
<dbReference type="InterPro" id="IPR001199">
    <property type="entry name" value="Cyt_B5-like_heme/steroid-bd"/>
</dbReference>
<accession>A0AAD5LAS0</accession>
<comment type="similarity">
    <text evidence="3">Belongs to the CD36 family.</text>
</comment>
<name>A0AAD5LAS0_PYTIN</name>
<keyword evidence="17" id="KW-1185">Reference proteome</keyword>
<evidence type="ECO:0000256" key="6">
    <source>
        <dbReference type="ARBA" id="ARBA00022723"/>
    </source>
</evidence>
<sequence length="596" mass="64815">MPDSFLEHHEKNATTPAQKYDSAEGARPRRCSPVVIGNTCIVVGALIMILAVVFGTVVPPVVTKTINDGVVVCSAKDVAKTAFTDAYGDCHDCTPFYFSLSMFNITNAREYLETGAKLRVQEVGPYAYRRREIRVDVAIAADGDSVSYKMYRYHTFDPAKSCAGCSDSDVITSWDVGYLNVISQAGGEVGFLRQLIKGTLWGLPLSPAEIDAVIKTNGTQIMRWVNGLNSNRPSAWKVVGSTVQPFLLTGLSAISSLDLSGFEYNGLFLQLPISDWAIGYPSLLAGLSLGSNYVFQCRGPGKLDEQCGTCLENDSCDASIWAGCKLCKLGKDVVQSANKVACGRIEKIYANAYGADEAKAFVAATCSGNCESLGLCAAPLPEDKSVDSSPTVFTSSELAQFTGEKKQPIYISLASVVYDASSMREVYGPGGESHHLAGKDASRALALSSFSARDLNDLELSDLGGAQLRQLDTWVKRFREEYNFPVVGRLILKQDMTKEELRRFNGVDNVRHTCLVALNGVIYDVTANGWDHYGPDGTYSLFAGRDASVALARMSLDPEVLDDANLDELTEEERKTLADWSTRFQQKYSVVGKLLD</sequence>
<dbReference type="SMART" id="SM01117">
    <property type="entry name" value="Cyt-b5"/>
    <property type="match status" value="2"/>
</dbReference>
<evidence type="ECO:0000256" key="7">
    <source>
        <dbReference type="ARBA" id="ARBA00022824"/>
    </source>
</evidence>
<dbReference type="AlphaFoldDB" id="A0AAD5LAS0"/>
<evidence type="ECO:0000256" key="14">
    <source>
        <dbReference type="SAM" id="Phobius"/>
    </source>
</evidence>
<gene>
    <name evidence="16" type="ORF">P43SY_004161</name>
</gene>
<keyword evidence="6" id="KW-0479">Metal-binding</keyword>
<feature type="region of interest" description="Disordered" evidence="13">
    <location>
        <begin position="1"/>
        <end position="24"/>
    </location>
</feature>
<feature type="transmembrane region" description="Helical" evidence="14">
    <location>
        <begin position="35"/>
        <end position="58"/>
    </location>
</feature>
<evidence type="ECO:0000256" key="10">
    <source>
        <dbReference type="ARBA" id="ARBA00023136"/>
    </source>
</evidence>
<organism evidence="16 17">
    <name type="scientific">Pythium insidiosum</name>
    <name type="common">Pythiosis disease agent</name>
    <dbReference type="NCBI Taxonomy" id="114742"/>
    <lineage>
        <taxon>Eukaryota</taxon>
        <taxon>Sar</taxon>
        <taxon>Stramenopiles</taxon>
        <taxon>Oomycota</taxon>
        <taxon>Peronosporomycetes</taxon>
        <taxon>Pythiales</taxon>
        <taxon>Pythiaceae</taxon>
        <taxon>Pythium</taxon>
    </lineage>
</organism>
<evidence type="ECO:0000256" key="3">
    <source>
        <dbReference type="ARBA" id="ARBA00010532"/>
    </source>
</evidence>
<dbReference type="Proteomes" id="UP001209570">
    <property type="component" value="Unassembled WGS sequence"/>
</dbReference>
<evidence type="ECO:0000256" key="13">
    <source>
        <dbReference type="SAM" id="MobiDB-lite"/>
    </source>
</evidence>
<evidence type="ECO:0000256" key="4">
    <source>
        <dbReference type="ARBA" id="ARBA00022617"/>
    </source>
</evidence>
<evidence type="ECO:0000256" key="1">
    <source>
        <dbReference type="ARBA" id="ARBA00004240"/>
    </source>
</evidence>
<dbReference type="Pfam" id="PF00173">
    <property type="entry name" value="Cyt-b5"/>
    <property type="match status" value="2"/>
</dbReference>
<dbReference type="EMBL" id="JAKCXM010000392">
    <property type="protein sequence ID" value="KAJ0394678.1"/>
    <property type="molecule type" value="Genomic_DNA"/>
</dbReference>
<evidence type="ECO:0000256" key="5">
    <source>
        <dbReference type="ARBA" id="ARBA00022692"/>
    </source>
</evidence>
<evidence type="ECO:0000256" key="2">
    <source>
        <dbReference type="ARBA" id="ARBA00004370"/>
    </source>
</evidence>
<evidence type="ECO:0000256" key="11">
    <source>
        <dbReference type="ARBA" id="ARBA00023180"/>
    </source>
</evidence>
<dbReference type="Pfam" id="PF01130">
    <property type="entry name" value="CD36"/>
    <property type="match status" value="1"/>
</dbReference>
<dbReference type="PANTHER" id="PTHR10281">
    <property type="entry name" value="MEMBRANE-ASSOCIATED PROGESTERONE RECEPTOR COMPONENT-RELATED"/>
    <property type="match status" value="1"/>
</dbReference>
<protein>
    <recommendedName>
        <fullName evidence="15">Cytochrome b5 heme-binding domain-containing protein</fullName>
    </recommendedName>
</protein>
<keyword evidence="11" id="KW-0325">Glycoprotein</keyword>
<dbReference type="InterPro" id="IPR036400">
    <property type="entry name" value="Cyt_B5-like_heme/steroid_sf"/>
</dbReference>
<dbReference type="GO" id="GO:0005783">
    <property type="term" value="C:endoplasmic reticulum"/>
    <property type="evidence" value="ECO:0007669"/>
    <property type="project" value="UniProtKB-SubCell"/>
</dbReference>
<feature type="domain" description="Cytochrome b5 heme-binding" evidence="15">
    <location>
        <begin position="393"/>
        <end position="491"/>
    </location>
</feature>
<evidence type="ECO:0000256" key="12">
    <source>
        <dbReference type="ARBA" id="ARBA00038357"/>
    </source>
</evidence>
<keyword evidence="7" id="KW-0256">Endoplasmic reticulum</keyword>
<comment type="subcellular location">
    <subcellularLocation>
        <location evidence="1">Endoplasmic reticulum</location>
    </subcellularLocation>
    <subcellularLocation>
        <location evidence="2">Membrane</location>
    </subcellularLocation>
</comment>
<keyword evidence="9" id="KW-0408">Iron</keyword>
<keyword evidence="10 14" id="KW-0472">Membrane</keyword>
<dbReference type="Gene3D" id="3.10.120.10">
    <property type="entry name" value="Cytochrome b5-like heme/steroid binding domain"/>
    <property type="match status" value="2"/>
</dbReference>
<keyword evidence="4" id="KW-0349">Heme</keyword>
<evidence type="ECO:0000256" key="9">
    <source>
        <dbReference type="ARBA" id="ARBA00023004"/>
    </source>
</evidence>
<keyword evidence="5 14" id="KW-0812">Transmembrane</keyword>
<keyword evidence="8 14" id="KW-1133">Transmembrane helix</keyword>
<feature type="domain" description="Cytochrome b5 heme-binding" evidence="15">
    <location>
        <begin position="496"/>
        <end position="595"/>
    </location>
</feature>
<comment type="caution">
    <text evidence="16">The sequence shown here is derived from an EMBL/GenBank/DDBJ whole genome shotgun (WGS) entry which is preliminary data.</text>
</comment>
<dbReference type="GO" id="GO:0046872">
    <property type="term" value="F:metal ion binding"/>
    <property type="evidence" value="ECO:0007669"/>
    <property type="project" value="UniProtKB-KW"/>
</dbReference>
<reference evidence="16" key="1">
    <citation type="submission" date="2021-12" db="EMBL/GenBank/DDBJ databases">
        <title>Prjna785345.</title>
        <authorList>
            <person name="Rujirawat T."/>
            <person name="Krajaejun T."/>
        </authorList>
    </citation>
    <scope>NUCLEOTIDE SEQUENCE</scope>
    <source>
        <strain evidence="16">Pi057C3</strain>
    </source>
</reference>